<evidence type="ECO:0000256" key="1">
    <source>
        <dbReference type="SAM" id="Phobius"/>
    </source>
</evidence>
<protein>
    <submittedName>
        <fullName evidence="2">Uncharacterized protein</fullName>
    </submittedName>
</protein>
<evidence type="ECO:0000313" key="2">
    <source>
        <dbReference type="EMBL" id="CCH67891.1"/>
    </source>
</evidence>
<keyword evidence="1" id="KW-0472">Membrane</keyword>
<organism evidence="2 3">
    <name type="scientific">Richelia intracellularis HH01</name>
    <dbReference type="NCBI Taxonomy" id="1165094"/>
    <lineage>
        <taxon>Bacteria</taxon>
        <taxon>Bacillati</taxon>
        <taxon>Cyanobacteriota</taxon>
        <taxon>Cyanophyceae</taxon>
        <taxon>Nostocales</taxon>
        <taxon>Nostocaceae</taxon>
        <taxon>Richelia</taxon>
    </lineage>
</organism>
<evidence type="ECO:0000313" key="3">
    <source>
        <dbReference type="Proteomes" id="UP000053051"/>
    </source>
</evidence>
<dbReference type="OrthoDB" id="495583at2"/>
<dbReference type="AlphaFoldDB" id="M1X656"/>
<keyword evidence="1" id="KW-1133">Transmembrane helix</keyword>
<comment type="caution">
    <text evidence="2">The sequence shown here is derived from an EMBL/GenBank/DDBJ whole genome shotgun (WGS) entry which is preliminary data.</text>
</comment>
<sequence length="60" mass="6447">MEANSRSASSSDTYAHPLADIVGTLIAFLTLTLPVFVIASYSSSNVPNQSQPVTYNTQNR</sequence>
<gene>
    <name evidence="2" type="ORF">RINTHH_17360</name>
</gene>
<feature type="transmembrane region" description="Helical" evidence="1">
    <location>
        <begin position="21"/>
        <end position="41"/>
    </location>
</feature>
<proteinExistence type="predicted"/>
<keyword evidence="1" id="KW-0812">Transmembrane</keyword>
<accession>M1X656</accession>
<reference evidence="2 3" key="1">
    <citation type="submission" date="2012-05" db="EMBL/GenBank/DDBJ databases">
        <authorList>
            <person name="Hilton J."/>
        </authorList>
    </citation>
    <scope>NUCLEOTIDE SEQUENCE [LARGE SCALE GENOMIC DNA]</scope>
    <source>
        <strain evidence="2 3">HH01</strain>
    </source>
</reference>
<reference evidence="3" key="2">
    <citation type="submission" date="2016-01" db="EMBL/GenBank/DDBJ databases">
        <title>Diatom-associated endosymboitic cyanobacterium lacks core nitrogen metabolism enzymes.</title>
        <authorList>
            <person name="Hilton J.A."/>
            <person name="Foster R.A."/>
            <person name="Tripp H.J."/>
            <person name="Carter B.J."/>
            <person name="Zehr J.P."/>
            <person name="Villareal T.A."/>
        </authorList>
    </citation>
    <scope>NUCLEOTIDE SEQUENCE [LARGE SCALE GENOMIC DNA]</scope>
    <source>
        <strain evidence="3">HH01</strain>
    </source>
</reference>
<dbReference type="EMBL" id="CAIY01000069">
    <property type="protein sequence ID" value="CCH67891.1"/>
    <property type="molecule type" value="Genomic_DNA"/>
</dbReference>
<dbReference type="Proteomes" id="UP000053051">
    <property type="component" value="Unassembled WGS sequence"/>
</dbReference>
<dbReference type="RefSeq" id="WP_008235020.1">
    <property type="nucleotide sequence ID" value="NZ_CAIY01000069.1"/>
</dbReference>
<keyword evidence="3" id="KW-1185">Reference proteome</keyword>
<name>M1X656_9NOST</name>